<dbReference type="GeneID" id="134284752"/>
<dbReference type="PROSITE" id="PS50994">
    <property type="entry name" value="INTEGRASE"/>
    <property type="match status" value="1"/>
</dbReference>
<dbReference type="Pfam" id="PF00665">
    <property type="entry name" value="rve"/>
    <property type="match status" value="1"/>
</dbReference>
<dbReference type="InterPro" id="IPR050951">
    <property type="entry name" value="Retrovirus_Pol_polyprotein"/>
</dbReference>
<dbReference type="InterPro" id="IPR012337">
    <property type="entry name" value="RNaseH-like_sf"/>
</dbReference>
<evidence type="ECO:0000256" key="1">
    <source>
        <dbReference type="ARBA" id="ARBA00012493"/>
    </source>
</evidence>
<dbReference type="Gene3D" id="1.10.340.70">
    <property type="match status" value="1"/>
</dbReference>
<dbReference type="InterPro" id="IPR001584">
    <property type="entry name" value="Integrase_cat-core"/>
</dbReference>
<dbReference type="Proteomes" id="UP000069940">
    <property type="component" value="Unassembled WGS sequence"/>
</dbReference>
<dbReference type="PANTHER" id="PTHR37984:SF5">
    <property type="entry name" value="PROTEIN NYNRIN-LIKE"/>
    <property type="match status" value="1"/>
</dbReference>
<reference evidence="4" key="2">
    <citation type="submission" date="2025-05" db="UniProtKB">
        <authorList>
            <consortium name="EnsemblMetazoa"/>
        </authorList>
    </citation>
    <scope>IDENTIFICATION</scope>
    <source>
        <strain evidence="4">Foshan</strain>
    </source>
</reference>
<dbReference type="InterPro" id="IPR041588">
    <property type="entry name" value="Integrase_H2C2"/>
</dbReference>
<evidence type="ECO:0000256" key="2">
    <source>
        <dbReference type="SAM" id="MobiDB-lite"/>
    </source>
</evidence>
<sequence length="268" mass="30242">MKSIARSFIYWPGIDKDIEDFVKRCTPCSTAGKCPTKTTLESWPVPAKPWSRIHIDYAGPVDGLYFLVIVDPYTKWPDVYTTRSTTSKTTIKLLNQTFSIFGVPETIVLDNGTQFTSYEFQKFCENYGINHIRTAPYHRQSNGLAERFVDTLKRSLRKIRSGGETIEEALRVFLQVYRSTPTSDLNGKSPAEMMFQRPIRTVNSLLKPPVQVPADSSGKPEKQNAAFNKKHGAVKRQFEPGETVFAQVHQNNSCNVSSTCKSIEDTST</sequence>
<dbReference type="Pfam" id="PF17921">
    <property type="entry name" value="Integrase_H2C2"/>
    <property type="match status" value="1"/>
</dbReference>
<feature type="region of interest" description="Disordered" evidence="2">
    <location>
        <begin position="210"/>
        <end position="232"/>
    </location>
</feature>
<dbReference type="EnsemblMetazoa" id="AALFPA23_022314.R33145">
    <property type="protein sequence ID" value="AALFPA23_022314.P33145"/>
    <property type="gene ID" value="AALFPA23_022314"/>
</dbReference>
<dbReference type="RefSeq" id="XP_062699968.1">
    <property type="nucleotide sequence ID" value="XM_062843984.1"/>
</dbReference>
<evidence type="ECO:0000313" key="5">
    <source>
        <dbReference type="Proteomes" id="UP000069940"/>
    </source>
</evidence>
<feature type="domain" description="Integrase catalytic" evidence="3">
    <location>
        <begin position="45"/>
        <end position="198"/>
    </location>
</feature>
<name>A0ABM1ZWR8_AEDAL</name>
<dbReference type="InterPro" id="IPR036397">
    <property type="entry name" value="RNaseH_sf"/>
</dbReference>
<dbReference type="Gene3D" id="3.30.420.10">
    <property type="entry name" value="Ribonuclease H-like superfamily/Ribonuclease H"/>
    <property type="match status" value="1"/>
</dbReference>
<dbReference type="EC" id="2.7.7.49" evidence="1"/>
<keyword evidence="5" id="KW-1185">Reference proteome</keyword>
<organism evidence="4 5">
    <name type="scientific">Aedes albopictus</name>
    <name type="common">Asian tiger mosquito</name>
    <name type="synonym">Stegomyia albopicta</name>
    <dbReference type="NCBI Taxonomy" id="7160"/>
    <lineage>
        <taxon>Eukaryota</taxon>
        <taxon>Metazoa</taxon>
        <taxon>Ecdysozoa</taxon>
        <taxon>Arthropoda</taxon>
        <taxon>Hexapoda</taxon>
        <taxon>Insecta</taxon>
        <taxon>Pterygota</taxon>
        <taxon>Neoptera</taxon>
        <taxon>Endopterygota</taxon>
        <taxon>Diptera</taxon>
        <taxon>Nematocera</taxon>
        <taxon>Culicoidea</taxon>
        <taxon>Culicidae</taxon>
        <taxon>Culicinae</taxon>
        <taxon>Aedini</taxon>
        <taxon>Aedes</taxon>
        <taxon>Stegomyia</taxon>
    </lineage>
</organism>
<reference evidence="5" key="1">
    <citation type="journal article" date="2015" name="Proc. Natl. Acad. Sci. U.S.A.">
        <title>Genome sequence of the Asian Tiger mosquito, Aedes albopictus, reveals insights into its biology, genetics, and evolution.</title>
        <authorList>
            <person name="Chen X.G."/>
            <person name="Jiang X."/>
            <person name="Gu J."/>
            <person name="Xu M."/>
            <person name="Wu Y."/>
            <person name="Deng Y."/>
            <person name="Zhang C."/>
            <person name="Bonizzoni M."/>
            <person name="Dermauw W."/>
            <person name="Vontas J."/>
            <person name="Armbruster P."/>
            <person name="Huang X."/>
            <person name="Yang Y."/>
            <person name="Zhang H."/>
            <person name="He W."/>
            <person name="Peng H."/>
            <person name="Liu Y."/>
            <person name="Wu K."/>
            <person name="Chen J."/>
            <person name="Lirakis M."/>
            <person name="Topalis P."/>
            <person name="Van Leeuwen T."/>
            <person name="Hall A.B."/>
            <person name="Jiang X."/>
            <person name="Thorpe C."/>
            <person name="Mueller R.L."/>
            <person name="Sun C."/>
            <person name="Waterhouse R.M."/>
            <person name="Yan G."/>
            <person name="Tu Z.J."/>
            <person name="Fang X."/>
            <person name="James A.A."/>
        </authorList>
    </citation>
    <scope>NUCLEOTIDE SEQUENCE [LARGE SCALE GENOMIC DNA]</scope>
    <source>
        <strain evidence="5">Foshan</strain>
    </source>
</reference>
<dbReference type="SUPFAM" id="SSF53098">
    <property type="entry name" value="Ribonuclease H-like"/>
    <property type="match status" value="1"/>
</dbReference>
<evidence type="ECO:0000259" key="3">
    <source>
        <dbReference type="PROSITE" id="PS50994"/>
    </source>
</evidence>
<dbReference type="PANTHER" id="PTHR37984">
    <property type="entry name" value="PROTEIN CBG26694"/>
    <property type="match status" value="1"/>
</dbReference>
<protein>
    <recommendedName>
        <fullName evidence="1">RNA-directed DNA polymerase</fullName>
        <ecNumber evidence="1">2.7.7.49</ecNumber>
    </recommendedName>
</protein>
<evidence type="ECO:0000313" key="4">
    <source>
        <dbReference type="EnsemblMetazoa" id="AALFPA23_022314.P33145"/>
    </source>
</evidence>
<proteinExistence type="predicted"/>
<accession>A0ABM1ZWR8</accession>